<dbReference type="InterPro" id="IPR006158">
    <property type="entry name" value="Cobalamin-bd"/>
</dbReference>
<name>A0A2S5JFP4_9RHOB</name>
<keyword evidence="5" id="KW-0846">Cobalamin</keyword>
<dbReference type="Pfam" id="PF01642">
    <property type="entry name" value="MM_CoA_mutase"/>
    <property type="match status" value="1"/>
</dbReference>
<dbReference type="CDD" id="cd02071">
    <property type="entry name" value="MM_CoA_mut_B12_BD"/>
    <property type="match status" value="1"/>
</dbReference>
<dbReference type="GO" id="GO:0031419">
    <property type="term" value="F:cobalamin binding"/>
    <property type="evidence" value="ECO:0007669"/>
    <property type="project" value="UniProtKB-KW"/>
</dbReference>
<organism evidence="11 12">
    <name type="scientific">Albidovulum inexpectatum</name>
    <dbReference type="NCBI Taxonomy" id="196587"/>
    <lineage>
        <taxon>Bacteria</taxon>
        <taxon>Pseudomonadati</taxon>
        <taxon>Pseudomonadota</taxon>
        <taxon>Alphaproteobacteria</taxon>
        <taxon>Rhodobacterales</taxon>
        <taxon>Paracoccaceae</taxon>
        <taxon>Albidovulum</taxon>
    </lineage>
</organism>
<evidence type="ECO:0000259" key="10">
    <source>
        <dbReference type="PROSITE" id="PS51332"/>
    </source>
</evidence>
<dbReference type="SUPFAM" id="SSF52242">
    <property type="entry name" value="Cobalamin (vitamin B12)-binding domain"/>
    <property type="match status" value="1"/>
</dbReference>
<dbReference type="RefSeq" id="WP_104071695.1">
    <property type="nucleotide sequence ID" value="NZ_PRDS01000006.1"/>
</dbReference>
<proteinExistence type="inferred from homology"/>
<gene>
    <name evidence="11" type="ORF">LV82_02192</name>
</gene>
<evidence type="ECO:0000256" key="7">
    <source>
        <dbReference type="ARBA" id="ARBA00023235"/>
    </source>
</evidence>
<keyword evidence="6" id="KW-0479">Metal-binding</keyword>
<evidence type="ECO:0000256" key="3">
    <source>
        <dbReference type="ARBA" id="ARBA00008465"/>
    </source>
</evidence>
<dbReference type="FunFam" id="3.40.50.280:FF:000002">
    <property type="entry name" value="Methylmalonyl-CoA mutase, mitochondrial"/>
    <property type="match status" value="1"/>
</dbReference>
<dbReference type="InterPro" id="IPR016176">
    <property type="entry name" value="Cbl-dep_enz_cat"/>
</dbReference>
<dbReference type="GO" id="GO:0019678">
    <property type="term" value="P:propionate metabolic process, methylmalonyl pathway"/>
    <property type="evidence" value="ECO:0007669"/>
    <property type="project" value="TreeGrafter"/>
</dbReference>
<evidence type="ECO:0000256" key="2">
    <source>
        <dbReference type="ARBA" id="ARBA00005146"/>
    </source>
</evidence>
<dbReference type="Pfam" id="PF02310">
    <property type="entry name" value="B12-binding"/>
    <property type="match status" value="1"/>
</dbReference>
<dbReference type="OrthoDB" id="9762378at2"/>
<keyword evidence="8" id="KW-0170">Cobalt</keyword>
<dbReference type="Gene3D" id="3.40.50.280">
    <property type="entry name" value="Cobalamin-binding domain"/>
    <property type="match status" value="1"/>
</dbReference>
<comment type="cofactor">
    <cofactor evidence="1">
        <name>adenosylcob(III)alamin</name>
        <dbReference type="ChEBI" id="CHEBI:18408"/>
    </cofactor>
</comment>
<dbReference type="EC" id="5.4.99.2" evidence="4"/>
<dbReference type="InterPro" id="IPR006159">
    <property type="entry name" value="Acid_CoA_mut_C"/>
</dbReference>
<comment type="pathway">
    <text evidence="2">Metabolic intermediate metabolism; propanoyl-CoA degradation; succinyl-CoA from propanoyl-CoA: step 3/3.</text>
</comment>
<dbReference type="PANTHER" id="PTHR48101:SF4">
    <property type="entry name" value="METHYLMALONYL-COA MUTASE, MITOCHONDRIAL"/>
    <property type="match status" value="1"/>
</dbReference>
<keyword evidence="7" id="KW-0413">Isomerase</keyword>
<comment type="similarity">
    <text evidence="3">Belongs to the methylmalonyl-CoA mutase family.</text>
</comment>
<evidence type="ECO:0000256" key="9">
    <source>
        <dbReference type="ARBA" id="ARBA00072363"/>
    </source>
</evidence>
<evidence type="ECO:0000256" key="1">
    <source>
        <dbReference type="ARBA" id="ARBA00001922"/>
    </source>
</evidence>
<dbReference type="EMBL" id="PRDS01000006">
    <property type="protein sequence ID" value="PPB80317.1"/>
    <property type="molecule type" value="Genomic_DNA"/>
</dbReference>
<evidence type="ECO:0000256" key="6">
    <source>
        <dbReference type="ARBA" id="ARBA00022723"/>
    </source>
</evidence>
<protein>
    <recommendedName>
        <fullName evidence="9">Methylmalonyl-CoA mutase</fullName>
        <ecNumber evidence="4">5.4.99.2</ecNumber>
    </recommendedName>
</protein>
<dbReference type="NCBIfam" id="NF006944">
    <property type="entry name" value="PRK09426.1"/>
    <property type="match status" value="1"/>
</dbReference>
<dbReference type="NCBIfam" id="TIGR00641">
    <property type="entry name" value="acid_CoA_mut_N"/>
    <property type="match status" value="1"/>
</dbReference>
<dbReference type="PROSITE" id="PS51332">
    <property type="entry name" value="B12_BINDING"/>
    <property type="match status" value="1"/>
</dbReference>
<dbReference type="InterPro" id="IPR006098">
    <property type="entry name" value="MMCoA_mutase_a_cat"/>
</dbReference>
<dbReference type="CDD" id="cd03679">
    <property type="entry name" value="MM_CoA_mutase_alpha_like"/>
    <property type="match status" value="1"/>
</dbReference>
<dbReference type="GO" id="GO:0046872">
    <property type="term" value="F:metal ion binding"/>
    <property type="evidence" value="ECO:0007669"/>
    <property type="project" value="UniProtKB-KW"/>
</dbReference>
<sequence>MTDPLESWRKLAEKELKGKSPDDLVWNTLEGIPVKPLYTEADLEGVGHLGSLPGLPPFVRGPRATMYAGRPWTIRQYAGFSTAEESNAFYRKALAAGQQGVSVAFDLATHRGYDSDHPRVVGDVGKAGVAIDSVEDMKILFDGIPLDRISVSMTMNGAVIPIMANFIVTGEEQGVSRDKLSGTIQNDILKEFMVRNTYIYPPEPSMRIVADIIEYTAREMPKFNSISISGYHMQEAGANLVQELAYTLADGREYVRAALARGMNVDDFAPRLSFFFAIGMNFFMEIAKLRAARLLWHRIMSEFNPKKPQSLMLRTHCQTSGVSLQEQDPYNNIVRTAYEALAAALGGTQSLHTNALDEAIALPTEFSARIARNTQLILQEETGITHVVDPLAGSYYIERLTADLAEKAWAMIEEVEAMGGMTKAVASGLPKMRIEETAARRQAMIDRGEEVIVGVNKYRKEHEEPIEILDVDNMKVREAQIARLERVRASRDQAACDAALAELERRAREGGNLLEAAVEAARARASVGEISMAMEKVFGRHRAEIRTLSGVYGAAYEGDEGFARIQREVEAFAEEEGRRPRMLVVKMGQDGHDRGAKVIATAFADIGFDVDVGPLFQTPEEAAQDAIDNDVHVVGISSQAAGHKTLAPKLIEALRERGADDIIVICGGVIPQQDYDFLKQAGVKAIFGPGTNIPAAAAEVLELIRKARRV</sequence>
<dbReference type="Proteomes" id="UP000239736">
    <property type="component" value="Unassembled WGS sequence"/>
</dbReference>
<evidence type="ECO:0000256" key="8">
    <source>
        <dbReference type="ARBA" id="ARBA00023285"/>
    </source>
</evidence>
<dbReference type="AlphaFoldDB" id="A0A2S5JFP4"/>
<dbReference type="SUPFAM" id="SSF51703">
    <property type="entry name" value="Cobalamin (vitamin B12)-dependent enzymes"/>
    <property type="match status" value="1"/>
</dbReference>
<evidence type="ECO:0000256" key="4">
    <source>
        <dbReference type="ARBA" id="ARBA00012398"/>
    </source>
</evidence>
<dbReference type="GO" id="GO:0004494">
    <property type="term" value="F:methylmalonyl-CoA mutase activity"/>
    <property type="evidence" value="ECO:0007669"/>
    <property type="project" value="UniProtKB-EC"/>
</dbReference>
<dbReference type="InterPro" id="IPR006099">
    <property type="entry name" value="MeMalonylCoA_mutase_a/b_cat"/>
</dbReference>
<reference evidence="11 12" key="1">
    <citation type="submission" date="2018-01" db="EMBL/GenBank/DDBJ databases">
        <title>Genomic Encyclopedia of Archaeal and Bacterial Type Strains, Phase II (KMG-II): from individual species to whole genera.</title>
        <authorList>
            <person name="Goeker M."/>
        </authorList>
    </citation>
    <scope>NUCLEOTIDE SEQUENCE [LARGE SCALE GENOMIC DNA]</scope>
    <source>
        <strain evidence="11 12">DSM 12048</strain>
    </source>
</reference>
<evidence type="ECO:0000313" key="11">
    <source>
        <dbReference type="EMBL" id="PPB80317.1"/>
    </source>
</evidence>
<dbReference type="PANTHER" id="PTHR48101">
    <property type="entry name" value="METHYLMALONYL-COA MUTASE, MITOCHONDRIAL-RELATED"/>
    <property type="match status" value="1"/>
</dbReference>
<feature type="domain" description="B12-binding" evidence="10">
    <location>
        <begin position="579"/>
        <end position="710"/>
    </location>
</feature>
<dbReference type="GO" id="GO:0005737">
    <property type="term" value="C:cytoplasm"/>
    <property type="evidence" value="ECO:0007669"/>
    <property type="project" value="TreeGrafter"/>
</dbReference>
<dbReference type="NCBIfam" id="TIGR00640">
    <property type="entry name" value="acid_CoA_mut_C"/>
    <property type="match status" value="1"/>
</dbReference>
<keyword evidence="12" id="KW-1185">Reference proteome</keyword>
<dbReference type="Gene3D" id="3.20.20.240">
    <property type="entry name" value="Methylmalonyl-CoA mutase"/>
    <property type="match status" value="1"/>
</dbReference>
<dbReference type="FunFam" id="3.20.20.240:FF:000001">
    <property type="entry name" value="Probable methylmalonyl-coa mutase"/>
    <property type="match status" value="1"/>
</dbReference>
<comment type="caution">
    <text evidence="11">The sequence shown here is derived from an EMBL/GenBank/DDBJ whole genome shotgun (WGS) entry which is preliminary data.</text>
</comment>
<evidence type="ECO:0000313" key="12">
    <source>
        <dbReference type="Proteomes" id="UP000239736"/>
    </source>
</evidence>
<dbReference type="InterPro" id="IPR036724">
    <property type="entry name" value="Cobalamin-bd_sf"/>
</dbReference>
<evidence type="ECO:0000256" key="5">
    <source>
        <dbReference type="ARBA" id="ARBA00022628"/>
    </source>
</evidence>
<accession>A0A2S5JFP4</accession>